<dbReference type="SFLD" id="SFLDG01129">
    <property type="entry name" value="C1.5:_HAD__Beta-PGM__Phosphata"/>
    <property type="match status" value="1"/>
</dbReference>
<dbReference type="PANTHER" id="PTHR47478:SF1">
    <property type="entry name" value="PYRIMIDINE 5'-NUCLEOTIDASE YJJG"/>
    <property type="match status" value="1"/>
</dbReference>
<dbReference type="Proteomes" id="UP000197277">
    <property type="component" value="Unassembled WGS sequence"/>
</dbReference>
<dbReference type="NCBIfam" id="TIGR02254">
    <property type="entry name" value="YjjG_YfnB"/>
    <property type="match status" value="1"/>
</dbReference>
<dbReference type="SUPFAM" id="SSF56784">
    <property type="entry name" value="HAD-like"/>
    <property type="match status" value="1"/>
</dbReference>
<proteinExistence type="predicted"/>
<evidence type="ECO:0000313" key="2">
    <source>
        <dbReference type="Proteomes" id="UP000197277"/>
    </source>
</evidence>
<dbReference type="InterPro" id="IPR011951">
    <property type="entry name" value="HAD-SF_hydro_IA_YjjG/PynA"/>
</dbReference>
<dbReference type="InterPro" id="IPR036412">
    <property type="entry name" value="HAD-like_sf"/>
</dbReference>
<dbReference type="InterPro" id="IPR052550">
    <property type="entry name" value="Pyrimidine_5'-ntase_YjjG"/>
</dbReference>
<dbReference type="Pfam" id="PF00702">
    <property type="entry name" value="Hydrolase"/>
    <property type="match status" value="1"/>
</dbReference>
<protein>
    <submittedName>
        <fullName evidence="1">Noncanonical pyrimidine nucleotidase, YjjG family</fullName>
    </submittedName>
</protein>
<gene>
    <name evidence="1" type="ORF">CDA63_18860</name>
</gene>
<dbReference type="CDD" id="cd04305">
    <property type="entry name" value="HAD_Neu5Ac-Pase_like"/>
    <property type="match status" value="1"/>
</dbReference>
<dbReference type="SFLD" id="SFLDS00003">
    <property type="entry name" value="Haloacid_Dehalogenase"/>
    <property type="match status" value="1"/>
</dbReference>
<dbReference type="Gene3D" id="1.10.150.240">
    <property type="entry name" value="Putative phosphatase, domain 2"/>
    <property type="match status" value="1"/>
</dbReference>
<dbReference type="InterPro" id="IPR006439">
    <property type="entry name" value="HAD-SF_hydro_IA"/>
</dbReference>
<dbReference type="InterPro" id="IPR023214">
    <property type="entry name" value="HAD_sf"/>
</dbReference>
<dbReference type="PRINTS" id="PR00413">
    <property type="entry name" value="HADHALOGNASE"/>
</dbReference>
<name>A0A246FG84_9BACT</name>
<accession>A0A246FG84</accession>
<keyword evidence="2" id="KW-1185">Reference proteome</keyword>
<dbReference type="InterPro" id="IPR023198">
    <property type="entry name" value="PGP-like_dom2"/>
</dbReference>
<dbReference type="SFLD" id="SFLDG01135">
    <property type="entry name" value="C1.5.6:_HAD__Beta-PGM__Phospha"/>
    <property type="match status" value="1"/>
</dbReference>
<dbReference type="NCBIfam" id="TIGR01549">
    <property type="entry name" value="HAD-SF-IA-v1"/>
    <property type="match status" value="1"/>
</dbReference>
<dbReference type="PANTHER" id="PTHR47478">
    <property type="match status" value="1"/>
</dbReference>
<dbReference type="Gene3D" id="3.40.50.1000">
    <property type="entry name" value="HAD superfamily/HAD-like"/>
    <property type="match status" value="1"/>
</dbReference>
<dbReference type="AlphaFoldDB" id="A0A246FG84"/>
<evidence type="ECO:0000313" key="1">
    <source>
        <dbReference type="EMBL" id="OWP61553.1"/>
    </source>
</evidence>
<dbReference type="GO" id="GO:0008253">
    <property type="term" value="F:5'-nucleotidase activity"/>
    <property type="evidence" value="ECO:0007669"/>
    <property type="project" value="InterPro"/>
</dbReference>
<reference evidence="1 2" key="1">
    <citation type="submission" date="2017-06" db="EMBL/GenBank/DDBJ databases">
        <title>Hymenobacter amundsenii sp. nov. isolated from regoliths in Antarctica.</title>
        <authorList>
            <person name="Sedlacek I."/>
            <person name="Kralova S."/>
            <person name="Pantucek R."/>
            <person name="Svec P."/>
            <person name="Holochova P."/>
            <person name="Stankova E."/>
            <person name="Vrbovska V."/>
            <person name="Busse H.-J."/>
        </authorList>
    </citation>
    <scope>NUCLEOTIDE SEQUENCE [LARGE SCALE GENOMIC DNA]</scope>
    <source>
        <strain evidence="1 2">CCM 8682</strain>
    </source>
</reference>
<sequence>MKTYRHLFFDLDHTLWDFETNADETLRHLFDHHDLSRYGMFTVEEFIRVYSDINHGLWRLYQNGKIGQQQLRATRFPRTFTKLGLAESDSPADMSEQFTDLLPHKTAVFPYTHEVLDYLRDKGYELHLITNGFREIQHRKLQASNLTDYFREVITSECCGHLKPDTRIFEHALERTGATAAESLMVGDNLECDVLGAHNAGLDQVYFNPDKRRHFNQITYEISCLSELKEFL</sequence>
<organism evidence="1 2">
    <name type="scientific">Hymenobacter amundsenii</name>
    <dbReference type="NCBI Taxonomy" id="2006685"/>
    <lineage>
        <taxon>Bacteria</taxon>
        <taxon>Pseudomonadati</taxon>
        <taxon>Bacteroidota</taxon>
        <taxon>Cytophagia</taxon>
        <taxon>Cytophagales</taxon>
        <taxon>Hymenobacteraceae</taxon>
        <taxon>Hymenobacter</taxon>
    </lineage>
</organism>
<dbReference type="RefSeq" id="WP_088466008.1">
    <property type="nucleotide sequence ID" value="NZ_NIRR01000056.1"/>
</dbReference>
<dbReference type="OrthoDB" id="9802350at2"/>
<dbReference type="EMBL" id="NIRR01000056">
    <property type="protein sequence ID" value="OWP61553.1"/>
    <property type="molecule type" value="Genomic_DNA"/>
</dbReference>
<comment type="caution">
    <text evidence="1">The sequence shown here is derived from an EMBL/GenBank/DDBJ whole genome shotgun (WGS) entry which is preliminary data.</text>
</comment>